<dbReference type="GO" id="GO:0008270">
    <property type="term" value="F:zinc ion binding"/>
    <property type="evidence" value="ECO:0007669"/>
    <property type="project" value="UniProtKB-KW"/>
</dbReference>
<keyword evidence="6" id="KW-0808">Transferase</keyword>
<dbReference type="InterPro" id="IPR044066">
    <property type="entry name" value="TRIAD_supradom"/>
</dbReference>
<keyword evidence="11" id="KW-0862">Zinc</keyword>
<comment type="similarity">
    <text evidence="4">Belongs to the RBR family. Ariadne subfamily.</text>
</comment>
<dbReference type="PANTHER" id="PTHR11685">
    <property type="entry name" value="RBR FAMILY RING FINGER AND IBR DOMAIN-CONTAINING"/>
    <property type="match status" value="1"/>
</dbReference>
<name>A0A484LKB4_9ASTE</name>
<dbReference type="UniPathway" id="UPA00143"/>
<dbReference type="FunFam" id="1.20.120.1750:FF:000019">
    <property type="entry name" value="RBR-type E3 ubiquitin transferase"/>
    <property type="match status" value="1"/>
</dbReference>
<gene>
    <name evidence="15" type="ORF">CCAM_LOCUS18523</name>
</gene>
<dbReference type="Proteomes" id="UP000595140">
    <property type="component" value="Unassembled WGS sequence"/>
</dbReference>
<dbReference type="PROSITE" id="PS51873">
    <property type="entry name" value="TRIAD"/>
    <property type="match status" value="1"/>
</dbReference>
<dbReference type="AlphaFoldDB" id="A0A484LKB4"/>
<dbReference type="Gene3D" id="3.30.40.10">
    <property type="entry name" value="Zinc/RING finger domain, C3HC4 (zinc finger)"/>
    <property type="match status" value="1"/>
</dbReference>
<evidence type="ECO:0000256" key="1">
    <source>
        <dbReference type="ARBA" id="ARBA00001798"/>
    </source>
</evidence>
<evidence type="ECO:0000256" key="3">
    <source>
        <dbReference type="ARBA" id="ARBA00003976"/>
    </source>
</evidence>
<dbReference type="CDD" id="cd22584">
    <property type="entry name" value="Rcat_RBR_unk"/>
    <property type="match status" value="1"/>
</dbReference>
<dbReference type="InterPro" id="IPR002867">
    <property type="entry name" value="IBR_dom"/>
</dbReference>
<dbReference type="FunFam" id="3.30.40.10:FF:000230">
    <property type="entry name" value="RBR-type E3 ubiquitin transferase"/>
    <property type="match status" value="1"/>
</dbReference>
<dbReference type="InterPro" id="IPR031127">
    <property type="entry name" value="E3_UB_ligase_RBR"/>
</dbReference>
<dbReference type="InterPro" id="IPR013083">
    <property type="entry name" value="Znf_RING/FYVE/PHD"/>
</dbReference>
<dbReference type="GO" id="GO:0016567">
    <property type="term" value="P:protein ubiquitination"/>
    <property type="evidence" value="ECO:0007669"/>
    <property type="project" value="UniProtKB-UniPathway"/>
</dbReference>
<dbReference type="SUPFAM" id="SSF57850">
    <property type="entry name" value="RING/U-box"/>
    <property type="match status" value="2"/>
</dbReference>
<comment type="cofactor">
    <cofactor evidence="2">
        <name>Zn(2+)</name>
        <dbReference type="ChEBI" id="CHEBI:29105"/>
    </cofactor>
</comment>
<sequence>MNQVNKLRRKFRLCRPYLATRNQIKFVFKFAREALLSQITKQACSSASKTVYETCVICLEDVDVGRIVSVDGCMHWYCISCMKQHMEVKLLSGLLPECPHDGCNSELRSDHVSKLLTPKLVHLLNLRIKEASIPVGERVYCPFPKCSALMSRREIFEHSRGANIDTERSGARVCTNCNGLFCINCKVPWHSRMNCIEYNTRNPGPQEDVKLKSLAAVKLWRQCVKCNHMIELAAGCYHMTCRCGYEFCYTCGAEWKGKKQTCSCPLWDEENILDSDEELVDDDSDFEDGDEDFF</sequence>
<keyword evidence="10" id="KW-0833">Ubl conjugation pathway</keyword>
<feature type="domain" description="RING-type" evidence="13">
    <location>
        <begin position="55"/>
        <end position="101"/>
    </location>
</feature>
<comment type="catalytic activity">
    <reaction evidence="1">
        <text>[E2 ubiquitin-conjugating enzyme]-S-ubiquitinyl-L-cysteine + [acceptor protein]-L-lysine = [E2 ubiquitin-conjugating enzyme]-L-cysteine + [acceptor protein]-N(6)-ubiquitinyl-L-lysine.</text>
        <dbReference type="EC" id="2.3.2.31"/>
    </reaction>
</comment>
<feature type="domain" description="RING-type" evidence="14">
    <location>
        <begin position="51"/>
        <end position="268"/>
    </location>
</feature>
<evidence type="ECO:0000256" key="11">
    <source>
        <dbReference type="ARBA" id="ARBA00022833"/>
    </source>
</evidence>
<organism evidence="15 16">
    <name type="scientific">Cuscuta campestris</name>
    <dbReference type="NCBI Taxonomy" id="132261"/>
    <lineage>
        <taxon>Eukaryota</taxon>
        <taxon>Viridiplantae</taxon>
        <taxon>Streptophyta</taxon>
        <taxon>Embryophyta</taxon>
        <taxon>Tracheophyta</taxon>
        <taxon>Spermatophyta</taxon>
        <taxon>Magnoliopsida</taxon>
        <taxon>eudicotyledons</taxon>
        <taxon>Gunneridae</taxon>
        <taxon>Pentapetalae</taxon>
        <taxon>asterids</taxon>
        <taxon>lamiids</taxon>
        <taxon>Solanales</taxon>
        <taxon>Convolvulaceae</taxon>
        <taxon>Cuscuteae</taxon>
        <taxon>Cuscuta</taxon>
        <taxon>Cuscuta subgen. Grammica</taxon>
        <taxon>Cuscuta sect. Cleistogrammica</taxon>
    </lineage>
</organism>
<dbReference type="PROSITE" id="PS50089">
    <property type="entry name" value="ZF_RING_2"/>
    <property type="match status" value="1"/>
</dbReference>
<keyword evidence="8" id="KW-0677">Repeat</keyword>
<proteinExistence type="inferred from homology"/>
<protein>
    <recommendedName>
        <fullName evidence="5">RBR-type E3 ubiquitin transferase</fullName>
        <ecNumber evidence="5">2.3.2.31</ecNumber>
    </recommendedName>
</protein>
<dbReference type="GO" id="GO:0061630">
    <property type="term" value="F:ubiquitin protein ligase activity"/>
    <property type="evidence" value="ECO:0007669"/>
    <property type="project" value="UniProtKB-EC"/>
</dbReference>
<dbReference type="OrthoDB" id="9977870at2759"/>
<dbReference type="EC" id="2.3.2.31" evidence="5"/>
<evidence type="ECO:0000256" key="9">
    <source>
        <dbReference type="ARBA" id="ARBA00022771"/>
    </source>
</evidence>
<dbReference type="PROSITE" id="PS00518">
    <property type="entry name" value="ZF_RING_1"/>
    <property type="match status" value="1"/>
</dbReference>
<evidence type="ECO:0000256" key="8">
    <source>
        <dbReference type="ARBA" id="ARBA00022737"/>
    </source>
</evidence>
<evidence type="ECO:0000256" key="12">
    <source>
        <dbReference type="PROSITE-ProRule" id="PRU00175"/>
    </source>
</evidence>
<evidence type="ECO:0000259" key="14">
    <source>
        <dbReference type="PROSITE" id="PS51873"/>
    </source>
</evidence>
<keyword evidence="7" id="KW-0479">Metal-binding</keyword>
<evidence type="ECO:0000256" key="2">
    <source>
        <dbReference type="ARBA" id="ARBA00001947"/>
    </source>
</evidence>
<evidence type="ECO:0000256" key="5">
    <source>
        <dbReference type="ARBA" id="ARBA00012251"/>
    </source>
</evidence>
<evidence type="ECO:0000256" key="7">
    <source>
        <dbReference type="ARBA" id="ARBA00022723"/>
    </source>
</evidence>
<dbReference type="EMBL" id="OOIL02001568">
    <property type="protein sequence ID" value="VFQ76747.1"/>
    <property type="molecule type" value="Genomic_DNA"/>
</dbReference>
<comment type="function">
    <text evidence="3">Might act as an E3 ubiquitin-protein ligase, or as part of E3 complex, which accepts ubiquitin from specific E2 ubiquitin-conjugating enzymes and then transfers it to substrates.</text>
</comment>
<dbReference type="InterPro" id="IPR001841">
    <property type="entry name" value="Znf_RING"/>
</dbReference>
<dbReference type="SMART" id="SM00647">
    <property type="entry name" value="IBR"/>
    <property type="match status" value="2"/>
</dbReference>
<evidence type="ECO:0000313" key="15">
    <source>
        <dbReference type="EMBL" id="VFQ76747.1"/>
    </source>
</evidence>
<evidence type="ECO:0000259" key="13">
    <source>
        <dbReference type="PROSITE" id="PS50089"/>
    </source>
</evidence>
<dbReference type="InterPro" id="IPR017907">
    <property type="entry name" value="Znf_RING_CS"/>
</dbReference>
<keyword evidence="16" id="KW-1185">Reference proteome</keyword>
<evidence type="ECO:0000313" key="16">
    <source>
        <dbReference type="Proteomes" id="UP000595140"/>
    </source>
</evidence>
<dbReference type="Gene3D" id="1.20.120.1750">
    <property type="match status" value="1"/>
</dbReference>
<keyword evidence="9 12" id="KW-0863">Zinc-finger</keyword>
<evidence type="ECO:0000256" key="4">
    <source>
        <dbReference type="ARBA" id="ARBA00005884"/>
    </source>
</evidence>
<accession>A0A484LKB4</accession>
<evidence type="ECO:0000256" key="10">
    <source>
        <dbReference type="ARBA" id="ARBA00022786"/>
    </source>
</evidence>
<evidence type="ECO:0000256" key="6">
    <source>
        <dbReference type="ARBA" id="ARBA00022679"/>
    </source>
</evidence>
<reference evidence="15 16" key="1">
    <citation type="submission" date="2018-04" db="EMBL/GenBank/DDBJ databases">
        <authorList>
            <person name="Vogel A."/>
        </authorList>
    </citation>
    <scope>NUCLEOTIDE SEQUENCE [LARGE SCALE GENOMIC DNA]</scope>
</reference>
<dbReference type="CDD" id="cd22582">
    <property type="entry name" value="BRcat_RBR_unk"/>
    <property type="match status" value="1"/>
</dbReference>
<dbReference type="Pfam" id="PF01485">
    <property type="entry name" value="IBR"/>
    <property type="match status" value="2"/>
</dbReference>